<evidence type="ECO:0000256" key="4">
    <source>
        <dbReference type="ARBA" id="ARBA00023004"/>
    </source>
</evidence>
<keyword evidence="4 8" id="KW-0408">Iron</keyword>
<dbReference type="Gene3D" id="2.60.120.330">
    <property type="entry name" value="B-lactam Antibiotic, Isopenicillin N Synthase, Chain"/>
    <property type="match status" value="1"/>
</dbReference>
<protein>
    <recommendedName>
        <fullName evidence="7">gibberellin 2beta-dioxygenase</fullName>
        <ecNumber evidence="7">1.14.11.13</ecNumber>
    </recommendedName>
</protein>
<dbReference type="FunFam" id="2.60.120.330:FF:000025">
    <property type="entry name" value="Gibberellin 2-beta-dioxygenase 2"/>
    <property type="match status" value="1"/>
</dbReference>
<dbReference type="InterPro" id="IPR026992">
    <property type="entry name" value="DIOX_N"/>
</dbReference>
<evidence type="ECO:0000256" key="2">
    <source>
        <dbReference type="ARBA" id="ARBA00022964"/>
    </source>
</evidence>
<keyword evidence="3 8" id="KW-0560">Oxidoreductase</keyword>
<dbReference type="Pfam" id="PF03171">
    <property type="entry name" value="2OG-FeII_Oxy"/>
    <property type="match status" value="1"/>
</dbReference>
<evidence type="ECO:0000256" key="7">
    <source>
        <dbReference type="ARBA" id="ARBA00066708"/>
    </source>
</evidence>
<dbReference type="EMBL" id="MF370234">
    <property type="protein sequence ID" value="AVZ45855.1"/>
    <property type="molecule type" value="mRNA"/>
</dbReference>
<evidence type="ECO:0000256" key="8">
    <source>
        <dbReference type="RuleBase" id="RU003682"/>
    </source>
</evidence>
<dbReference type="SUPFAM" id="SSF51197">
    <property type="entry name" value="Clavaminate synthase-like"/>
    <property type="match status" value="1"/>
</dbReference>
<dbReference type="InterPro" id="IPR005123">
    <property type="entry name" value="Oxoglu/Fe-dep_dioxygenase_dom"/>
</dbReference>
<sequence>MVVATPTPIRSEKIREVELPIIDLSAERSEVSKLIVKACEELGFFKVINHGVPEDVIARMEEESFLFFSKSGSEKQRAGPANPYGYGSKNIGFNGDTGEVEYLILNTNFLSISQRSKAISNDPIKFSCAVRDYVEAVRIVACEILELMAEGLWVPDASVFSKLIRDVDEDDSLFRLNHYPPLLLTDSFQDSDTSPSSFHHHLHNHKIGFGEHSDPQILTILRSNDVSGLQISPQQGLWLPVSPYPTTAFCVNVGDLLQAMTNGRFVSVKHRALASSYKSRMSMAYFGAPKLHARITTPPELVTQFRPCLYRPFTWAEYKETTYSLRLSDSRLNLFKVQEGDEIV</sequence>
<evidence type="ECO:0000259" key="9">
    <source>
        <dbReference type="PROSITE" id="PS51471"/>
    </source>
</evidence>
<evidence type="ECO:0000256" key="6">
    <source>
        <dbReference type="ARBA" id="ARBA00061282"/>
    </source>
</evidence>
<evidence type="ECO:0000256" key="3">
    <source>
        <dbReference type="ARBA" id="ARBA00023002"/>
    </source>
</evidence>
<dbReference type="EC" id="1.14.11.13" evidence="7"/>
<organism evidence="10">
    <name type="scientific">Camellia sinensis</name>
    <name type="common">Tea plant</name>
    <name type="synonym">Thea sinensis</name>
    <dbReference type="NCBI Taxonomy" id="4442"/>
    <lineage>
        <taxon>Eukaryota</taxon>
        <taxon>Viridiplantae</taxon>
        <taxon>Streptophyta</taxon>
        <taxon>Embryophyta</taxon>
        <taxon>Tracheophyta</taxon>
        <taxon>Spermatophyta</taxon>
        <taxon>Magnoliopsida</taxon>
        <taxon>eudicotyledons</taxon>
        <taxon>Gunneridae</taxon>
        <taxon>Pentapetalae</taxon>
        <taxon>asterids</taxon>
        <taxon>Ericales</taxon>
        <taxon>Theaceae</taxon>
        <taxon>Camellia</taxon>
    </lineage>
</organism>
<keyword evidence="1 8" id="KW-0479">Metal-binding</keyword>
<dbReference type="Pfam" id="PF14226">
    <property type="entry name" value="DIOX_N"/>
    <property type="match status" value="1"/>
</dbReference>
<dbReference type="InterPro" id="IPR044861">
    <property type="entry name" value="IPNS-like_FE2OG_OXY"/>
</dbReference>
<dbReference type="PROSITE" id="PS51471">
    <property type="entry name" value="FE2OG_OXY"/>
    <property type="match status" value="1"/>
</dbReference>
<accession>A0A2R4SC76</accession>
<dbReference type="GO" id="GO:0009685">
    <property type="term" value="P:gibberellin metabolic process"/>
    <property type="evidence" value="ECO:0007669"/>
    <property type="project" value="UniProtKB-ARBA"/>
</dbReference>
<proteinExistence type="evidence at transcript level"/>
<evidence type="ECO:0000256" key="5">
    <source>
        <dbReference type="ARBA" id="ARBA00052204"/>
    </source>
</evidence>
<dbReference type="PRINTS" id="PR00682">
    <property type="entry name" value="IPNSYNTHASE"/>
</dbReference>
<dbReference type="AlphaFoldDB" id="A0A2R4SC76"/>
<evidence type="ECO:0000256" key="1">
    <source>
        <dbReference type="ARBA" id="ARBA00022723"/>
    </source>
</evidence>
<name>A0A2R4SC76_CAMSI</name>
<comment type="catalytic activity">
    <reaction evidence="5">
        <text>gibberellin A1 + 2-oxoglutarate + O2 = gibberellin A8 + succinate + CO2</text>
        <dbReference type="Rhea" id="RHEA:15005"/>
        <dbReference type="ChEBI" id="CHEBI:15379"/>
        <dbReference type="ChEBI" id="CHEBI:16526"/>
        <dbReference type="ChEBI" id="CHEBI:16810"/>
        <dbReference type="ChEBI" id="CHEBI:30031"/>
        <dbReference type="ChEBI" id="CHEBI:58524"/>
        <dbReference type="ChEBI" id="CHEBI:58594"/>
        <dbReference type="EC" id="1.14.11.13"/>
    </reaction>
</comment>
<feature type="domain" description="Fe2OG dioxygenase" evidence="9">
    <location>
        <begin position="169"/>
        <end position="289"/>
    </location>
</feature>
<dbReference type="InterPro" id="IPR050231">
    <property type="entry name" value="Iron_ascorbate_oxido_reductase"/>
</dbReference>
<reference evidence="10" key="1">
    <citation type="submission" date="2017-06" db="EMBL/GenBank/DDBJ databases">
        <authorList>
            <person name="Kim H.J."/>
            <person name="Triplett B.A."/>
        </authorList>
    </citation>
    <scope>NUCLEOTIDE SEQUENCE</scope>
</reference>
<comment type="similarity">
    <text evidence="6">Belongs to the iron/ascorbate-dependent oxidoreductase family. GA2OX subfamily.</text>
</comment>
<dbReference type="PANTHER" id="PTHR47990">
    <property type="entry name" value="2-OXOGLUTARATE (2OG) AND FE(II)-DEPENDENT OXYGENASE SUPERFAMILY PROTEIN-RELATED"/>
    <property type="match status" value="1"/>
</dbReference>
<keyword evidence="2" id="KW-0223">Dioxygenase</keyword>
<evidence type="ECO:0000313" key="10">
    <source>
        <dbReference type="EMBL" id="AVZ45855.1"/>
    </source>
</evidence>
<dbReference type="InterPro" id="IPR027443">
    <property type="entry name" value="IPNS-like_sf"/>
</dbReference>
<dbReference type="GO" id="GO:0046872">
    <property type="term" value="F:metal ion binding"/>
    <property type="evidence" value="ECO:0007669"/>
    <property type="project" value="UniProtKB-KW"/>
</dbReference>
<dbReference type="GO" id="GO:0045543">
    <property type="term" value="F:gibberellin 2-beta-dioxygenase activity"/>
    <property type="evidence" value="ECO:0007669"/>
    <property type="project" value="UniProtKB-EC"/>
</dbReference>